<comment type="caution">
    <text evidence="2">The sequence shown here is derived from an EMBL/GenBank/DDBJ whole genome shotgun (WGS) entry which is preliminary data.</text>
</comment>
<dbReference type="InterPro" id="IPR000073">
    <property type="entry name" value="AB_hydrolase_1"/>
</dbReference>
<dbReference type="EMBL" id="BAAAFE010000007">
    <property type="protein sequence ID" value="GAA0864778.1"/>
    <property type="molecule type" value="Genomic_DNA"/>
</dbReference>
<dbReference type="InterPro" id="IPR029058">
    <property type="entry name" value="AB_hydrolase_fold"/>
</dbReference>
<dbReference type="Pfam" id="PF00561">
    <property type="entry name" value="Abhydrolase_1"/>
    <property type="match status" value="1"/>
</dbReference>
<dbReference type="RefSeq" id="WP_215355004.1">
    <property type="nucleotide sequence ID" value="NZ_BAAAFE010000007.1"/>
</dbReference>
<dbReference type="SUPFAM" id="SSF53474">
    <property type="entry name" value="alpha/beta-Hydrolases"/>
    <property type="match status" value="1"/>
</dbReference>
<keyword evidence="2" id="KW-0378">Hydrolase</keyword>
<name>A0ABN1M652_9SPHN</name>
<evidence type="ECO:0000313" key="3">
    <source>
        <dbReference type="Proteomes" id="UP001500738"/>
    </source>
</evidence>
<evidence type="ECO:0000259" key="1">
    <source>
        <dbReference type="Pfam" id="PF00561"/>
    </source>
</evidence>
<dbReference type="Gene3D" id="3.40.50.1820">
    <property type="entry name" value="alpha/beta hydrolase"/>
    <property type="match status" value="1"/>
</dbReference>
<dbReference type="Proteomes" id="UP001500738">
    <property type="component" value="Unassembled WGS sequence"/>
</dbReference>
<reference evidence="2 3" key="1">
    <citation type="journal article" date="2019" name="Int. J. Syst. Evol. Microbiol.">
        <title>The Global Catalogue of Microorganisms (GCM) 10K type strain sequencing project: providing services to taxonomists for standard genome sequencing and annotation.</title>
        <authorList>
            <consortium name="The Broad Institute Genomics Platform"/>
            <consortium name="The Broad Institute Genome Sequencing Center for Infectious Disease"/>
            <person name="Wu L."/>
            <person name="Ma J."/>
        </authorList>
    </citation>
    <scope>NUCLEOTIDE SEQUENCE [LARGE SCALE GENOMIC DNA]</scope>
    <source>
        <strain evidence="2 3">JCM 15910</strain>
    </source>
</reference>
<proteinExistence type="predicted"/>
<keyword evidence="3" id="KW-1185">Reference proteome</keyword>
<feature type="domain" description="AB hydrolase-1" evidence="1">
    <location>
        <begin position="107"/>
        <end position="147"/>
    </location>
</feature>
<accession>A0ABN1M652</accession>
<sequence length="239" mass="25946">MPRDVPFPEGLKPPSRLATLGELALPFDIIRFGLGGYRLIGAPRGDGRPVALLPGYGASELSMRPLEAWLRHLGYNVRDWGMGRNNGRVAADVERFAAQAAEWVTADGAPLTLIGWSLGGVIARETARVYPHLVREIITMGTPIIGGPKYTALAQRFAGRDFDAIEREIHARNLKGLTQPLTVIYSDRDGIVGPDIAIDIYNPQARNIKVDATHLGLGIAPQVWRIIADTLAGVTNAQK</sequence>
<organism evidence="2 3">
    <name type="scientific">Sphingopyxis soli</name>
    <dbReference type="NCBI Taxonomy" id="592051"/>
    <lineage>
        <taxon>Bacteria</taxon>
        <taxon>Pseudomonadati</taxon>
        <taxon>Pseudomonadota</taxon>
        <taxon>Alphaproteobacteria</taxon>
        <taxon>Sphingomonadales</taxon>
        <taxon>Sphingomonadaceae</taxon>
        <taxon>Sphingopyxis</taxon>
    </lineage>
</organism>
<gene>
    <name evidence="2" type="ORF">GCM10009115_20700</name>
</gene>
<protein>
    <submittedName>
        <fullName evidence="2">Alpha/beta hydrolase</fullName>
    </submittedName>
</protein>
<evidence type="ECO:0000313" key="2">
    <source>
        <dbReference type="EMBL" id="GAA0864778.1"/>
    </source>
</evidence>
<dbReference type="GO" id="GO:0016787">
    <property type="term" value="F:hydrolase activity"/>
    <property type="evidence" value="ECO:0007669"/>
    <property type="project" value="UniProtKB-KW"/>
</dbReference>